<gene>
    <name evidence="4" type="ORF">HNQ75_001173</name>
</gene>
<dbReference type="Gene3D" id="3.60.15.10">
    <property type="entry name" value="Ribonuclease Z/Hydroxyacylglutathione hydrolase-like"/>
    <property type="match status" value="1"/>
</dbReference>
<dbReference type="GO" id="GO:0016787">
    <property type="term" value="F:hydrolase activity"/>
    <property type="evidence" value="ECO:0007669"/>
    <property type="project" value="UniProtKB-UniRule"/>
</dbReference>
<evidence type="ECO:0000256" key="2">
    <source>
        <dbReference type="HAMAP-Rule" id="MF_00457"/>
    </source>
</evidence>
<evidence type="ECO:0000313" key="4">
    <source>
        <dbReference type="EMBL" id="MBB6179219.1"/>
    </source>
</evidence>
<protein>
    <recommendedName>
        <fullName evidence="2">UPF0173 metal-dependent hydrolase HNQ75_001173</fullName>
    </recommendedName>
</protein>
<dbReference type="Pfam" id="PF12706">
    <property type="entry name" value="Lactamase_B_2"/>
    <property type="match status" value="1"/>
</dbReference>
<dbReference type="RefSeq" id="WP_077547204.1">
    <property type="nucleotide sequence ID" value="NZ_CANLQM010000004.1"/>
</dbReference>
<evidence type="ECO:0000256" key="1">
    <source>
        <dbReference type="ARBA" id="ARBA00022801"/>
    </source>
</evidence>
<dbReference type="AlphaFoldDB" id="A0A7W9YWA4"/>
<dbReference type="InterPro" id="IPR050114">
    <property type="entry name" value="UPF0173_UPF0282_UlaG_hydrolase"/>
</dbReference>
<evidence type="ECO:0000313" key="5">
    <source>
        <dbReference type="Proteomes" id="UP000535501"/>
    </source>
</evidence>
<name>A0A7W9YWA4_9HYPH</name>
<feature type="domain" description="Metallo-beta-lactamase" evidence="3">
    <location>
        <begin position="7"/>
        <end position="198"/>
    </location>
</feature>
<sequence>MKITWLGHSAFRIETPKAKILIDPFFTGNPAFAGLDAKDAAEGISHILLTHGHGDHVGDTIALAEETGAVVLANADLAAWLGKKGVAKVDMGNTGGTISFDGFTVTFTQAHHSSAQITEDGVSHSLGNANGLMLHFDDEPSVLHMGDTDIFTDMGLINELHQPDIGLVPIGDRFTMGGAVAALACQRFFDFKHAIPCHYGSFPIIDQTAEKFVKGMEGTRTRVEAPATGTTLSF</sequence>
<comment type="caution">
    <text evidence="4">The sequence shown here is derived from an EMBL/GenBank/DDBJ whole genome shotgun (WGS) entry which is preliminary data.</text>
</comment>
<proteinExistence type="inferred from homology"/>
<dbReference type="EMBL" id="JACHEJ010000002">
    <property type="protein sequence ID" value="MBB6179219.1"/>
    <property type="molecule type" value="Genomic_DNA"/>
</dbReference>
<reference evidence="4 5" key="1">
    <citation type="submission" date="2020-08" db="EMBL/GenBank/DDBJ databases">
        <title>Genomic Encyclopedia of Type Strains, Phase IV (KMG-IV): sequencing the most valuable type-strain genomes for metagenomic binning, comparative biology and taxonomic classification.</title>
        <authorList>
            <person name="Goeker M."/>
        </authorList>
    </citation>
    <scope>NUCLEOTIDE SEQUENCE [LARGE SCALE GENOMIC DNA]</scope>
    <source>
        <strain evidence="4 5">DSM 102134</strain>
    </source>
</reference>
<keyword evidence="1 2" id="KW-0378">Hydrolase</keyword>
<dbReference type="SUPFAM" id="SSF56281">
    <property type="entry name" value="Metallo-hydrolase/oxidoreductase"/>
    <property type="match status" value="1"/>
</dbReference>
<dbReference type="InterPro" id="IPR022877">
    <property type="entry name" value="UPF0173"/>
</dbReference>
<dbReference type="NCBIfam" id="NF001911">
    <property type="entry name" value="PRK00685.1"/>
    <property type="match status" value="1"/>
</dbReference>
<dbReference type="PANTHER" id="PTHR43546">
    <property type="entry name" value="UPF0173 METAL-DEPENDENT HYDROLASE MJ1163-RELATED"/>
    <property type="match status" value="1"/>
</dbReference>
<organism evidence="4 5">
    <name type="scientific">Pseudorhizobium flavum</name>
    <dbReference type="NCBI Taxonomy" id="1335061"/>
    <lineage>
        <taxon>Bacteria</taxon>
        <taxon>Pseudomonadati</taxon>
        <taxon>Pseudomonadota</taxon>
        <taxon>Alphaproteobacteria</taxon>
        <taxon>Hyphomicrobiales</taxon>
        <taxon>Rhizobiaceae</taxon>
        <taxon>Rhizobium/Agrobacterium group</taxon>
        <taxon>Pseudorhizobium</taxon>
    </lineage>
</organism>
<comment type="similarity">
    <text evidence="2">Belongs to the UPF0173 family.</text>
</comment>
<dbReference type="CDD" id="cd06262">
    <property type="entry name" value="metallo-hydrolase-like_MBL-fold"/>
    <property type="match status" value="1"/>
</dbReference>
<keyword evidence="5" id="KW-1185">Reference proteome</keyword>
<accession>A0A7W9YWA4</accession>
<dbReference type="HAMAP" id="MF_00457">
    <property type="entry name" value="UPF0173"/>
    <property type="match status" value="1"/>
</dbReference>
<dbReference type="PANTHER" id="PTHR43546:SF3">
    <property type="entry name" value="UPF0173 METAL-DEPENDENT HYDROLASE MJ1163"/>
    <property type="match status" value="1"/>
</dbReference>
<dbReference type="SMART" id="SM00849">
    <property type="entry name" value="Lactamase_B"/>
    <property type="match status" value="1"/>
</dbReference>
<dbReference type="InterPro" id="IPR001279">
    <property type="entry name" value="Metallo-B-lactamas"/>
</dbReference>
<dbReference type="InterPro" id="IPR036866">
    <property type="entry name" value="RibonucZ/Hydroxyglut_hydro"/>
</dbReference>
<evidence type="ECO:0000259" key="3">
    <source>
        <dbReference type="SMART" id="SM00849"/>
    </source>
</evidence>
<dbReference type="Proteomes" id="UP000535501">
    <property type="component" value="Unassembled WGS sequence"/>
</dbReference>